<dbReference type="RefSeq" id="WP_115567448.1">
    <property type="nucleotide sequence ID" value="NZ_QRGR01000026.1"/>
</dbReference>
<evidence type="ECO:0000313" key="2">
    <source>
        <dbReference type="Proteomes" id="UP000256708"/>
    </source>
</evidence>
<evidence type="ECO:0000313" key="1">
    <source>
        <dbReference type="EMBL" id="RDV13249.1"/>
    </source>
</evidence>
<gene>
    <name evidence="1" type="ORF">DXT99_20440</name>
</gene>
<proteinExistence type="predicted"/>
<dbReference type="OrthoDB" id="9832628at2"/>
<organism evidence="1 2">
    <name type="scientific">Pontibacter diazotrophicus</name>
    <dbReference type="NCBI Taxonomy" id="1400979"/>
    <lineage>
        <taxon>Bacteria</taxon>
        <taxon>Pseudomonadati</taxon>
        <taxon>Bacteroidota</taxon>
        <taxon>Cytophagia</taxon>
        <taxon>Cytophagales</taxon>
        <taxon>Hymenobacteraceae</taxon>
        <taxon>Pontibacter</taxon>
    </lineage>
</organism>
<keyword evidence="2" id="KW-1185">Reference proteome</keyword>
<dbReference type="Proteomes" id="UP000256708">
    <property type="component" value="Unassembled WGS sequence"/>
</dbReference>
<accession>A0A3D8L762</accession>
<protein>
    <submittedName>
        <fullName evidence="1">Uncharacterized protein</fullName>
    </submittedName>
</protein>
<dbReference type="AlphaFoldDB" id="A0A3D8L762"/>
<dbReference type="EMBL" id="QRGR01000026">
    <property type="protein sequence ID" value="RDV13249.1"/>
    <property type="molecule type" value="Genomic_DNA"/>
</dbReference>
<name>A0A3D8L762_9BACT</name>
<reference evidence="2" key="1">
    <citation type="submission" date="2018-08" db="EMBL/GenBank/DDBJ databases">
        <authorList>
            <person name="Liu Z.-W."/>
            <person name="Du Z.-J."/>
        </authorList>
    </citation>
    <scope>NUCLEOTIDE SEQUENCE [LARGE SCALE GENOMIC DNA]</scope>
    <source>
        <strain evidence="2">H4X</strain>
    </source>
</reference>
<sequence length="104" mass="11940">MDRIEASGKLAERHRLTEGQRLQLETDIAGLISRGKASWAEMGKPNALVELTGSQRLKGRYFNFLAWYDPLTNCLDINEFIELSLNEYLDFLIESNAEADWVDF</sequence>
<comment type="caution">
    <text evidence="1">The sequence shown here is derived from an EMBL/GenBank/DDBJ whole genome shotgun (WGS) entry which is preliminary data.</text>
</comment>